<dbReference type="AlphaFoldDB" id="A0A5C4VQW3"/>
<evidence type="ECO:0000256" key="6">
    <source>
        <dbReference type="ARBA" id="ARBA00022741"/>
    </source>
</evidence>
<reference evidence="12 13" key="1">
    <citation type="journal article" date="2016" name="Int. J. Syst. Evol. Microbiol.">
        <title>Nocardioides albidus sp. nov., an actinobacterium isolated from garden soil.</title>
        <authorList>
            <person name="Singh H."/>
            <person name="Du J."/>
            <person name="Trinh H."/>
            <person name="Won K."/>
            <person name="Yang J.E."/>
            <person name="Yin C."/>
            <person name="Kook M."/>
            <person name="Yi T.H."/>
        </authorList>
    </citation>
    <scope>NUCLEOTIDE SEQUENCE [LARGE SCALE GENOMIC DNA]</scope>
    <source>
        <strain evidence="12 13">CCTCC AB 2015297</strain>
    </source>
</reference>
<keyword evidence="4" id="KW-0597">Phosphoprotein</keyword>
<evidence type="ECO:0000256" key="5">
    <source>
        <dbReference type="ARBA" id="ARBA00022679"/>
    </source>
</evidence>
<dbReference type="CDD" id="cd00082">
    <property type="entry name" value="HisKA"/>
    <property type="match status" value="1"/>
</dbReference>
<dbReference type="Gene3D" id="3.30.565.10">
    <property type="entry name" value="Histidine kinase-like ATPase, C-terminal domain"/>
    <property type="match status" value="1"/>
</dbReference>
<dbReference type="EC" id="2.7.13.3" evidence="3"/>
<proteinExistence type="predicted"/>
<dbReference type="Pfam" id="PF02518">
    <property type="entry name" value="HATPase_c"/>
    <property type="match status" value="1"/>
</dbReference>
<evidence type="ECO:0000256" key="8">
    <source>
        <dbReference type="ARBA" id="ARBA00022840"/>
    </source>
</evidence>
<dbReference type="InterPro" id="IPR036890">
    <property type="entry name" value="HATPase_C_sf"/>
</dbReference>
<dbReference type="OrthoDB" id="9757990at2"/>
<dbReference type="PROSITE" id="PS50109">
    <property type="entry name" value="HIS_KIN"/>
    <property type="match status" value="1"/>
</dbReference>
<protein>
    <recommendedName>
        <fullName evidence="10">Sensor-like histidine kinase SenX3</fullName>
        <ecNumber evidence="3">2.7.13.3</ecNumber>
    </recommendedName>
</protein>
<evidence type="ECO:0000313" key="13">
    <source>
        <dbReference type="Proteomes" id="UP000313231"/>
    </source>
</evidence>
<dbReference type="EMBL" id="VDMP01000025">
    <property type="protein sequence ID" value="TNM38302.1"/>
    <property type="molecule type" value="Genomic_DNA"/>
</dbReference>
<dbReference type="SUPFAM" id="SSF55874">
    <property type="entry name" value="ATPase domain of HSP90 chaperone/DNA topoisomerase II/histidine kinase"/>
    <property type="match status" value="1"/>
</dbReference>
<comment type="catalytic activity">
    <reaction evidence="1">
        <text>ATP + protein L-histidine = ADP + protein N-phospho-L-histidine.</text>
        <dbReference type="EC" id="2.7.13.3"/>
    </reaction>
</comment>
<evidence type="ECO:0000259" key="11">
    <source>
        <dbReference type="PROSITE" id="PS50109"/>
    </source>
</evidence>
<dbReference type="GO" id="GO:0005524">
    <property type="term" value="F:ATP binding"/>
    <property type="evidence" value="ECO:0007669"/>
    <property type="project" value="UniProtKB-KW"/>
</dbReference>
<feature type="domain" description="Histidine kinase" evidence="11">
    <location>
        <begin position="183"/>
        <end position="399"/>
    </location>
</feature>
<evidence type="ECO:0000313" key="12">
    <source>
        <dbReference type="EMBL" id="TNM38302.1"/>
    </source>
</evidence>
<dbReference type="GO" id="GO:0005886">
    <property type="term" value="C:plasma membrane"/>
    <property type="evidence" value="ECO:0007669"/>
    <property type="project" value="UniProtKB-SubCell"/>
</dbReference>
<dbReference type="SUPFAM" id="SSF55781">
    <property type="entry name" value="GAF domain-like"/>
    <property type="match status" value="1"/>
</dbReference>
<comment type="subcellular location">
    <subcellularLocation>
        <location evidence="2">Cell membrane</location>
    </subcellularLocation>
</comment>
<dbReference type="Proteomes" id="UP000313231">
    <property type="component" value="Unassembled WGS sequence"/>
</dbReference>
<evidence type="ECO:0000256" key="4">
    <source>
        <dbReference type="ARBA" id="ARBA00022553"/>
    </source>
</evidence>
<dbReference type="PANTHER" id="PTHR42878">
    <property type="entry name" value="TWO-COMPONENT HISTIDINE KINASE"/>
    <property type="match status" value="1"/>
</dbReference>
<keyword evidence="8" id="KW-0067">ATP-binding</keyword>
<evidence type="ECO:0000256" key="2">
    <source>
        <dbReference type="ARBA" id="ARBA00004236"/>
    </source>
</evidence>
<dbReference type="PRINTS" id="PR00344">
    <property type="entry name" value="BCTRLSENSOR"/>
</dbReference>
<dbReference type="FunFam" id="3.30.565.10:FF:000006">
    <property type="entry name" value="Sensor histidine kinase WalK"/>
    <property type="match status" value="1"/>
</dbReference>
<dbReference type="GO" id="GO:0000156">
    <property type="term" value="F:phosphorelay response regulator activity"/>
    <property type="evidence" value="ECO:0007669"/>
    <property type="project" value="TreeGrafter"/>
</dbReference>
<keyword evidence="6" id="KW-0547">Nucleotide-binding</keyword>
<dbReference type="RefSeq" id="WP_139623416.1">
    <property type="nucleotide sequence ID" value="NZ_VDMP01000025.1"/>
</dbReference>
<dbReference type="InterPro" id="IPR036097">
    <property type="entry name" value="HisK_dim/P_sf"/>
</dbReference>
<dbReference type="SMART" id="SM00387">
    <property type="entry name" value="HATPase_c"/>
    <property type="match status" value="1"/>
</dbReference>
<keyword evidence="13" id="KW-1185">Reference proteome</keyword>
<comment type="caution">
    <text evidence="12">The sequence shown here is derived from an EMBL/GenBank/DDBJ whole genome shotgun (WGS) entry which is preliminary data.</text>
</comment>
<dbReference type="InterPro" id="IPR003594">
    <property type="entry name" value="HATPase_dom"/>
</dbReference>
<keyword evidence="7 12" id="KW-0418">Kinase</keyword>
<dbReference type="PANTHER" id="PTHR42878:SF7">
    <property type="entry name" value="SENSOR HISTIDINE KINASE GLRK"/>
    <property type="match status" value="1"/>
</dbReference>
<dbReference type="CDD" id="cd00075">
    <property type="entry name" value="HATPase"/>
    <property type="match status" value="1"/>
</dbReference>
<evidence type="ECO:0000256" key="9">
    <source>
        <dbReference type="ARBA" id="ARBA00023012"/>
    </source>
</evidence>
<organism evidence="12 13">
    <name type="scientific">Nocardioides albidus</name>
    <dbReference type="NCBI Taxonomy" id="1517589"/>
    <lineage>
        <taxon>Bacteria</taxon>
        <taxon>Bacillati</taxon>
        <taxon>Actinomycetota</taxon>
        <taxon>Actinomycetes</taxon>
        <taxon>Propionibacteriales</taxon>
        <taxon>Nocardioidaceae</taxon>
        <taxon>Nocardioides</taxon>
    </lineage>
</organism>
<dbReference type="GO" id="GO:0000155">
    <property type="term" value="F:phosphorelay sensor kinase activity"/>
    <property type="evidence" value="ECO:0007669"/>
    <property type="project" value="InterPro"/>
</dbReference>
<accession>A0A5C4VQW3</accession>
<keyword evidence="9" id="KW-0902">Two-component regulatory system</keyword>
<gene>
    <name evidence="12" type="ORF">FHP29_13580</name>
</gene>
<dbReference type="InterPro" id="IPR003661">
    <property type="entry name" value="HisK_dim/P_dom"/>
</dbReference>
<evidence type="ECO:0000256" key="10">
    <source>
        <dbReference type="ARBA" id="ARBA00039401"/>
    </source>
</evidence>
<evidence type="ECO:0000256" key="1">
    <source>
        <dbReference type="ARBA" id="ARBA00000085"/>
    </source>
</evidence>
<dbReference type="InterPro" id="IPR050351">
    <property type="entry name" value="BphY/WalK/GraS-like"/>
</dbReference>
<evidence type="ECO:0000256" key="3">
    <source>
        <dbReference type="ARBA" id="ARBA00012438"/>
    </source>
</evidence>
<sequence length="404" mass="43582">MDPTLESTLELLAEGVTEFAGFALAAVSLVAGGELHTVTVVGDPEAVAQLKDARSPVDLVERELAVAEQWGSLRFLPEERYTGLLAEFEWTPDFEVADVAEAWRPADMLCGLLCDGDGRLRGVLSVDLPTNGRRPDPAQRATLQMYVRLAERALVTAIERGDLEVQAEREREIAEHRRSIIDVLTHELRGTSAAIANTAEYLRGNPGLDEDFVGALGIVDGGTERIRSIVDDMSVLARLGRDDGHSPAVTADLGAVARDAVALHRAEARNAEISVELRSSGDLGVLGDPENLHRMVGNLVSNAIKYSEPGGDVMVRVEERADRVVLTVADLGLGIDRSDRARIFDEFFRSAREAVRRRPGAGLGLAIVDRIVTLHGGSVKVDSELDRGSTFTVELPRATAGRAS</sequence>
<keyword evidence="5" id="KW-0808">Transferase</keyword>
<name>A0A5C4VQW3_9ACTN</name>
<dbReference type="InterPro" id="IPR004358">
    <property type="entry name" value="Sig_transdc_His_kin-like_C"/>
</dbReference>
<evidence type="ECO:0000256" key="7">
    <source>
        <dbReference type="ARBA" id="ARBA00022777"/>
    </source>
</evidence>
<dbReference type="SUPFAM" id="SSF47384">
    <property type="entry name" value="Homodimeric domain of signal transducing histidine kinase"/>
    <property type="match status" value="1"/>
</dbReference>
<dbReference type="GO" id="GO:0030295">
    <property type="term" value="F:protein kinase activator activity"/>
    <property type="evidence" value="ECO:0007669"/>
    <property type="project" value="TreeGrafter"/>
</dbReference>
<dbReference type="GO" id="GO:0007234">
    <property type="term" value="P:osmosensory signaling via phosphorelay pathway"/>
    <property type="evidence" value="ECO:0007669"/>
    <property type="project" value="TreeGrafter"/>
</dbReference>
<dbReference type="InterPro" id="IPR005467">
    <property type="entry name" value="His_kinase_dom"/>
</dbReference>